<organism evidence="3 4">
    <name type="scientific">Actinoallomurus iriomotensis</name>
    <dbReference type="NCBI Taxonomy" id="478107"/>
    <lineage>
        <taxon>Bacteria</taxon>
        <taxon>Bacillati</taxon>
        <taxon>Actinomycetota</taxon>
        <taxon>Actinomycetes</taxon>
        <taxon>Streptosporangiales</taxon>
        <taxon>Thermomonosporaceae</taxon>
        <taxon>Actinoallomurus</taxon>
    </lineage>
</organism>
<accession>A0A9W6SB35</accession>
<feature type="compositionally biased region" description="Polar residues" evidence="1">
    <location>
        <begin position="166"/>
        <end position="176"/>
    </location>
</feature>
<evidence type="ECO:0000313" key="3">
    <source>
        <dbReference type="EMBL" id="GLY90358.1"/>
    </source>
</evidence>
<feature type="transmembrane region" description="Helical" evidence="2">
    <location>
        <begin position="58"/>
        <end position="77"/>
    </location>
</feature>
<sequence length="176" mass="18457">MTLTSDVTVARSGFAPLVQQIRAHGLLDRRRGRYAWLIGLDLLAYGAVWVAVALTGVSWWQAVLVLPAALFTTRLYFIGHDAGHGQIAATRRANRLLGLLVGNLGLGLSSAGGPTSTTGTTPTPTTRTRTRTSARASSSGPRTRRPAAGARSPAGSPATRAGCSFPCSSWRASTSR</sequence>
<dbReference type="GO" id="GO:0008610">
    <property type="term" value="P:lipid biosynthetic process"/>
    <property type="evidence" value="ECO:0007669"/>
    <property type="project" value="UniProtKB-ARBA"/>
</dbReference>
<gene>
    <name evidence="3" type="ORF">Airi02_082870</name>
</gene>
<evidence type="ECO:0000256" key="2">
    <source>
        <dbReference type="SAM" id="Phobius"/>
    </source>
</evidence>
<dbReference type="PANTHER" id="PTHR19353:SF19">
    <property type="entry name" value="DELTA(5) FATTY ACID DESATURASE C-RELATED"/>
    <property type="match status" value="1"/>
</dbReference>
<keyword evidence="2" id="KW-0472">Membrane</keyword>
<dbReference type="GO" id="GO:0016717">
    <property type="term" value="F:oxidoreductase activity, acting on paired donors, with oxidation of a pair of donors resulting in the reduction of molecular oxygen to two molecules of water"/>
    <property type="evidence" value="ECO:0007669"/>
    <property type="project" value="TreeGrafter"/>
</dbReference>
<proteinExistence type="predicted"/>
<evidence type="ECO:0008006" key="5">
    <source>
        <dbReference type="Google" id="ProtNLM"/>
    </source>
</evidence>
<evidence type="ECO:0000256" key="1">
    <source>
        <dbReference type="SAM" id="MobiDB-lite"/>
    </source>
</evidence>
<protein>
    <recommendedName>
        <fullName evidence="5">Fatty acid desaturase</fullName>
    </recommendedName>
</protein>
<feature type="region of interest" description="Disordered" evidence="1">
    <location>
        <begin position="111"/>
        <end position="176"/>
    </location>
</feature>
<dbReference type="PANTHER" id="PTHR19353">
    <property type="entry name" value="FATTY ACID DESATURASE 2"/>
    <property type="match status" value="1"/>
</dbReference>
<dbReference type="EMBL" id="BSTK01000016">
    <property type="protein sequence ID" value="GLY90358.1"/>
    <property type="molecule type" value="Genomic_DNA"/>
</dbReference>
<dbReference type="Proteomes" id="UP001165074">
    <property type="component" value="Unassembled WGS sequence"/>
</dbReference>
<comment type="caution">
    <text evidence="3">The sequence shown here is derived from an EMBL/GenBank/DDBJ whole genome shotgun (WGS) entry which is preliminary data.</text>
</comment>
<feature type="compositionally biased region" description="Low complexity" evidence="1">
    <location>
        <begin position="111"/>
        <end position="159"/>
    </location>
</feature>
<keyword evidence="2" id="KW-0812">Transmembrane</keyword>
<reference evidence="3" key="1">
    <citation type="submission" date="2023-03" db="EMBL/GenBank/DDBJ databases">
        <title>Actinoallomurus iriomotensis NBRC 103684.</title>
        <authorList>
            <person name="Ichikawa N."/>
            <person name="Sato H."/>
            <person name="Tonouchi N."/>
        </authorList>
    </citation>
    <scope>NUCLEOTIDE SEQUENCE</scope>
    <source>
        <strain evidence="3">NBRC 103684</strain>
    </source>
</reference>
<keyword evidence="2" id="KW-1133">Transmembrane helix</keyword>
<dbReference type="AlphaFoldDB" id="A0A9W6SB35"/>
<evidence type="ECO:0000313" key="4">
    <source>
        <dbReference type="Proteomes" id="UP001165074"/>
    </source>
</evidence>
<keyword evidence="4" id="KW-1185">Reference proteome</keyword>
<dbReference type="InterPro" id="IPR012171">
    <property type="entry name" value="Fatty_acid_desaturase"/>
</dbReference>
<name>A0A9W6SB35_9ACTN</name>
<feature type="transmembrane region" description="Helical" evidence="2">
    <location>
        <begin position="34"/>
        <end position="52"/>
    </location>
</feature>
<dbReference type="GO" id="GO:0016020">
    <property type="term" value="C:membrane"/>
    <property type="evidence" value="ECO:0007669"/>
    <property type="project" value="TreeGrafter"/>
</dbReference>